<evidence type="ECO:0000313" key="1">
    <source>
        <dbReference type="EMBL" id="OQO04745.1"/>
    </source>
</evidence>
<name>A0A1V8T003_9PEZI</name>
<proteinExistence type="predicted"/>
<evidence type="ECO:0000313" key="2">
    <source>
        <dbReference type="Proteomes" id="UP000192596"/>
    </source>
</evidence>
<dbReference type="InParanoid" id="A0A1V8T003"/>
<keyword evidence="2" id="KW-1185">Reference proteome</keyword>
<organism evidence="1 2">
    <name type="scientific">Cryoendolithus antarcticus</name>
    <dbReference type="NCBI Taxonomy" id="1507870"/>
    <lineage>
        <taxon>Eukaryota</taxon>
        <taxon>Fungi</taxon>
        <taxon>Dikarya</taxon>
        <taxon>Ascomycota</taxon>
        <taxon>Pezizomycotina</taxon>
        <taxon>Dothideomycetes</taxon>
        <taxon>Dothideomycetidae</taxon>
        <taxon>Cladosporiales</taxon>
        <taxon>Cladosporiaceae</taxon>
        <taxon>Cryoendolithus</taxon>
    </lineage>
</organism>
<comment type="caution">
    <text evidence="1">The sequence shown here is derived from an EMBL/GenBank/DDBJ whole genome shotgun (WGS) entry which is preliminary data.</text>
</comment>
<protein>
    <submittedName>
        <fullName evidence="1">Uncharacterized protein</fullName>
    </submittedName>
</protein>
<sequence>MTTLASLYIWIHVSLEAGWRPLKPRTWLTLLTVALAYIVKSMEDSVKQTQIDLTRPETRLLDSLEFMSSRSHVRAQDKLRRRCLGLRESDKEESISMLQDALRACIEGVEKQKVQAQERKQEKQRLLLP</sequence>
<dbReference type="AlphaFoldDB" id="A0A1V8T003"/>
<dbReference type="EMBL" id="NAJO01000021">
    <property type="protein sequence ID" value="OQO04745.1"/>
    <property type="molecule type" value="Genomic_DNA"/>
</dbReference>
<accession>A0A1V8T003</accession>
<gene>
    <name evidence="1" type="ORF">B0A48_09668</name>
</gene>
<dbReference type="Proteomes" id="UP000192596">
    <property type="component" value="Unassembled WGS sequence"/>
</dbReference>
<reference evidence="2" key="1">
    <citation type="submission" date="2017-03" db="EMBL/GenBank/DDBJ databases">
        <title>Genomes of endolithic fungi from Antarctica.</title>
        <authorList>
            <person name="Coleine C."/>
            <person name="Masonjones S."/>
            <person name="Stajich J.E."/>
        </authorList>
    </citation>
    <scope>NUCLEOTIDE SEQUENCE [LARGE SCALE GENOMIC DNA]</scope>
    <source>
        <strain evidence="2">CCFEE 5527</strain>
    </source>
</reference>